<sequence>MIMYLLNKQQEIIEAIDEVIIEAHMTEEINAANKLDFSVMINNRINDNIHYACIPAPRGDAFLMFKLTSEVVKSDRVEYTAVESAYDELKTYSYIKDIRPQERTAGEMVEQILQGTRWTLGYVAETGRQSTNFYYITVLEAIQKVVELFDVELTFDVNIDKRTNVISSRRINLYKQQGQRTGKRFEYGSNLLEVTREQSNEDLITALVGRGKGEEVSQGEDGSPDGYGRRITFADIEWKTANGNPTDKPKGQEYVEDKEATALYGFSDGKPRIGLTIFEDITDPQELLKATWASLQVAKRPKVSFKASVLDVGDLGLGDTVAIIRHDLGIEYFTRVYKVDHDLLDKNNNSIELGDDFSQKSLTNYVSNVAKITENAKNTAEYAVSAADGKNKNYYSDEKPVFANEGDNLFLDLGNGETEYYAWHNGNWELILSTVDTTTVQKQVEQAQVELAQIQVQTEELANTQTESVKRLDEQVQELKTKTLDNANDVANVFRDVTQAHNEIGLVKQSTNELSDKLAAKVDDTEYQSFKTQTAKELSEKVVASDLSNYATTTDVKLTADGLKEQYNSVKGKLDNLKIGGKNLLDNSDGKFVMGYGIANTVWENSKTILKYKNAEEVSIAGEILPQKADFITQYPVNIGDQLTQSIFVETDADINMNGGFQFTWFNTKDGHKYVQANIDKVGTKTYRLWCSHTWDGSDNATFRVMDIQNLYKVILFRTSGTYIAFYHPQIEKGTIPTDWSLSANDVTNKITEVSQDLTTYKGIVDRDYARLSSVYTKNEVINLTNDSKNGAVDIIKSDSNWQSLVKVNTNASFLQTPNGFAQEVVKTTTPMVEGGGVNLCKNTSNTLTKAEVWGGWLYIGLNNSTSFDSLLKYQGKRITVRVWIEKPTADARVQIWTNKGTIGGNRIKAGQSGYSTASGMIPTGFTDWNIPIGGGEDHMIFSYKELKIEQGSIATPWTPAPEDLATQTQLNKVIDTADSHTRTISDYLTGSNSQFTQLSNSVNLKVNKGDVIGQINLEAGRTLLQNKKIYLDADSVTFSGKAFIPNAAITNISADKIKTGTLDAGLINVVNINADNIVSGAIKGTNLDINLNSGNVSFRKGRIHNLDDTVDINLDEKYIAISNDSTKVLLKNGRLLLTQPSLWDESTDPYLAIYNGDRINEGASIKARYALSLTDSSSAGYTPDFQVGNFQFSGFYVGQNLDNWIPTVVGGYNRGVLISGGWGNTDALKIVGSPYILVGSNSQGQAPYSSGWHDASRIYLSANFVHIPSAQRQTTGSSANVYVASDGALLRSTSATKYKKQIVRLDDDFYGQKLLQVKTATWLDKAEVEKGKDINNDMIPTPYFGMIAEDLADAGLDIFVQRGEKGEIEGINYDRVGVALIPVVKKLQDRVKKLEELLNGK</sequence>
<keyword evidence="4" id="KW-1185">Reference proteome</keyword>
<reference evidence="3 4" key="1">
    <citation type="journal article" date="2013" name="Genome Announc.">
        <title>Genome Sequence of Lactobacillus saerimneri 30a (Formerly Lactobacillus sp. Strain 30a), a Reference Lactic Acid Bacterium Strain Producing Biogenic Amines.</title>
        <authorList>
            <person name="Romano A."/>
            <person name="Trip H."/>
            <person name="Campbell-Sills H."/>
            <person name="Bouchez O."/>
            <person name="Sherman D."/>
            <person name="Lolkema J.S."/>
            <person name="Lucas P.M."/>
        </authorList>
    </citation>
    <scope>NUCLEOTIDE SEQUENCE [LARGE SCALE GENOMIC DNA]</scope>
    <source>
        <strain evidence="3 4">30a</strain>
    </source>
</reference>
<dbReference type="RefSeq" id="WP_009552301.1">
    <property type="nucleotide sequence ID" value="NZ_ANAG01000007.1"/>
</dbReference>
<comment type="caution">
    <text evidence="3">The sequence shown here is derived from an EMBL/GenBank/DDBJ whole genome shotgun (WGS) entry which is preliminary data.</text>
</comment>
<dbReference type="PROSITE" id="PS51688">
    <property type="entry name" value="ICA"/>
    <property type="match status" value="1"/>
</dbReference>
<dbReference type="InterPro" id="IPR010572">
    <property type="entry name" value="Tail_dom"/>
</dbReference>
<feature type="domain" description="Peptidase S74" evidence="2">
    <location>
        <begin position="1295"/>
        <end position="1399"/>
    </location>
</feature>
<evidence type="ECO:0000313" key="4">
    <source>
        <dbReference type="Proteomes" id="UP000011912"/>
    </source>
</evidence>
<keyword evidence="1" id="KW-0175">Coiled coil</keyword>
<dbReference type="Proteomes" id="UP000011912">
    <property type="component" value="Unassembled WGS sequence"/>
</dbReference>
<accession>M5J5D4</accession>
<evidence type="ECO:0000313" key="3">
    <source>
        <dbReference type="EMBL" id="EKW99376.1"/>
    </source>
</evidence>
<name>M5J5D4_9LACO</name>
<evidence type="ECO:0000259" key="2">
    <source>
        <dbReference type="PROSITE" id="PS51688"/>
    </source>
</evidence>
<dbReference type="InterPro" id="IPR007119">
    <property type="entry name" value="Phage_tail_spike_N"/>
</dbReference>
<feature type="coiled-coil region" evidence="1">
    <location>
        <begin position="444"/>
        <end position="482"/>
    </location>
</feature>
<dbReference type="InterPro" id="IPR030392">
    <property type="entry name" value="S74_ICA"/>
</dbReference>
<dbReference type="NCBIfam" id="TIGR01665">
    <property type="entry name" value="put_anti_recept"/>
    <property type="match status" value="1"/>
</dbReference>
<evidence type="ECO:0000256" key="1">
    <source>
        <dbReference type="SAM" id="Coils"/>
    </source>
</evidence>
<dbReference type="PATRIC" id="fig|1227363.6.peg.456"/>
<organism evidence="3 4">
    <name type="scientific">Ligilactobacillus saerimneri 30a</name>
    <dbReference type="NCBI Taxonomy" id="1227363"/>
    <lineage>
        <taxon>Bacteria</taxon>
        <taxon>Bacillati</taxon>
        <taxon>Bacillota</taxon>
        <taxon>Bacilli</taxon>
        <taxon>Lactobacillales</taxon>
        <taxon>Lactobacillaceae</taxon>
        <taxon>Ligilactobacillus</taxon>
    </lineage>
</organism>
<proteinExistence type="predicted"/>
<dbReference type="Pfam" id="PF06605">
    <property type="entry name" value="Prophage_tail"/>
    <property type="match status" value="1"/>
</dbReference>
<gene>
    <name evidence="3" type="ORF">D271_02314</name>
</gene>
<dbReference type="EMBL" id="ANAG01000007">
    <property type="protein sequence ID" value="EKW99376.1"/>
    <property type="molecule type" value="Genomic_DNA"/>
</dbReference>
<dbReference type="STRING" id="1227363.D271_02314"/>
<protein>
    <recommendedName>
        <fullName evidence="2">Peptidase S74 domain-containing protein</fullName>
    </recommendedName>
</protein>